<dbReference type="Gene3D" id="1.20.144.10">
    <property type="entry name" value="Phosphatidic acid phosphatase type 2/haloperoxidase"/>
    <property type="match status" value="1"/>
</dbReference>
<dbReference type="PANTHER" id="PTHR14969">
    <property type="entry name" value="SPHINGOSINE-1-PHOSPHATE PHOSPHOHYDROLASE"/>
    <property type="match status" value="1"/>
</dbReference>
<evidence type="ECO:0000256" key="4">
    <source>
        <dbReference type="ARBA" id="ARBA00022801"/>
    </source>
</evidence>
<accession>A0ABU5KEE7</accession>
<evidence type="ECO:0000256" key="6">
    <source>
        <dbReference type="ARBA" id="ARBA00023136"/>
    </source>
</evidence>
<evidence type="ECO:0000256" key="1">
    <source>
        <dbReference type="ARBA" id="ARBA00004651"/>
    </source>
</evidence>
<evidence type="ECO:0000256" key="5">
    <source>
        <dbReference type="ARBA" id="ARBA00022989"/>
    </source>
</evidence>
<keyword evidence="5" id="KW-1133">Transmembrane helix</keyword>
<dbReference type="SMART" id="SM00014">
    <property type="entry name" value="acidPPc"/>
    <property type="match status" value="1"/>
</dbReference>
<comment type="subcellular location">
    <subcellularLocation>
        <location evidence="1">Cell membrane</location>
        <topology evidence="1">Multi-pass membrane protein</topology>
    </subcellularLocation>
</comment>
<comment type="caution">
    <text evidence="8">The sequence shown here is derived from an EMBL/GenBank/DDBJ whole genome shotgun (WGS) entry which is preliminary data.</text>
</comment>
<sequence>MTRPRIRERDAVVCAAGLTVTALASTVARRHPAPDRWLFALVNDHGEARPFRVLQQLGTPWVLPGAAVVAALAGRRRLALAAALALPLEKALEVSIKKVRPAPRPLYVQPTVLRDDAPVEGGSFPSGHAAIAFAAAALVAPDLPSRARPAVLGAAAAAAVVRIGQGAHHPVDAVGGAALGVAVAAGLRSLVGR</sequence>
<dbReference type="InterPro" id="IPR000326">
    <property type="entry name" value="PAP2/HPO"/>
</dbReference>
<keyword evidence="4" id="KW-0378">Hydrolase</keyword>
<reference evidence="8 9" key="1">
    <citation type="submission" date="2023-11" db="EMBL/GenBank/DDBJ databases">
        <title>Novel species in genus Nocardioides.</title>
        <authorList>
            <person name="Zhou H."/>
        </authorList>
    </citation>
    <scope>NUCLEOTIDE SEQUENCE [LARGE SCALE GENOMIC DNA]</scope>
    <source>
        <strain evidence="8 9">S-58</strain>
    </source>
</reference>
<keyword evidence="3" id="KW-0812">Transmembrane</keyword>
<keyword evidence="2" id="KW-1003">Cell membrane</keyword>
<keyword evidence="6" id="KW-0472">Membrane</keyword>
<dbReference type="RefSeq" id="WP_322425144.1">
    <property type="nucleotide sequence ID" value="NZ_JAXQPW010000006.1"/>
</dbReference>
<feature type="domain" description="Phosphatidic acid phosphatase type 2/haloperoxidase" evidence="7">
    <location>
        <begin position="78"/>
        <end position="188"/>
    </location>
</feature>
<organism evidence="8 9">
    <name type="scientific">Nocardioides renjunii</name>
    <dbReference type="NCBI Taxonomy" id="3095075"/>
    <lineage>
        <taxon>Bacteria</taxon>
        <taxon>Bacillati</taxon>
        <taxon>Actinomycetota</taxon>
        <taxon>Actinomycetes</taxon>
        <taxon>Propionibacteriales</taxon>
        <taxon>Nocardioidaceae</taxon>
        <taxon>Nocardioides</taxon>
    </lineage>
</organism>
<dbReference type="PANTHER" id="PTHR14969:SF62">
    <property type="entry name" value="DECAPRENYLPHOSPHORYL-5-PHOSPHORIBOSE PHOSPHATASE RV3807C-RELATED"/>
    <property type="match status" value="1"/>
</dbReference>
<evidence type="ECO:0000313" key="8">
    <source>
        <dbReference type="EMBL" id="MDZ5663345.1"/>
    </source>
</evidence>
<proteinExistence type="predicted"/>
<dbReference type="SUPFAM" id="SSF48317">
    <property type="entry name" value="Acid phosphatase/Vanadium-dependent haloperoxidase"/>
    <property type="match status" value="1"/>
</dbReference>
<dbReference type="EMBL" id="JAXQPW010000006">
    <property type="protein sequence ID" value="MDZ5663345.1"/>
    <property type="molecule type" value="Genomic_DNA"/>
</dbReference>
<gene>
    <name evidence="8" type="ORF">SFC79_16345</name>
</gene>
<keyword evidence="9" id="KW-1185">Reference proteome</keyword>
<evidence type="ECO:0000313" key="9">
    <source>
        <dbReference type="Proteomes" id="UP001291999"/>
    </source>
</evidence>
<name>A0ABU5KEE7_9ACTN</name>
<dbReference type="InterPro" id="IPR036938">
    <property type="entry name" value="PAP2/HPO_sf"/>
</dbReference>
<evidence type="ECO:0000256" key="3">
    <source>
        <dbReference type="ARBA" id="ARBA00022692"/>
    </source>
</evidence>
<dbReference type="Proteomes" id="UP001291999">
    <property type="component" value="Unassembled WGS sequence"/>
</dbReference>
<evidence type="ECO:0000256" key="2">
    <source>
        <dbReference type="ARBA" id="ARBA00022475"/>
    </source>
</evidence>
<protein>
    <submittedName>
        <fullName evidence="8">Phosphatase PAP2 family protein</fullName>
    </submittedName>
</protein>
<dbReference type="Pfam" id="PF01569">
    <property type="entry name" value="PAP2"/>
    <property type="match status" value="1"/>
</dbReference>
<evidence type="ECO:0000259" key="7">
    <source>
        <dbReference type="SMART" id="SM00014"/>
    </source>
</evidence>